<gene>
    <name evidence="9" type="ORF">COCCU_11125</name>
</gene>
<dbReference type="GO" id="GO:0019363">
    <property type="term" value="P:pyridine nucleotide biosynthetic process"/>
    <property type="evidence" value="ECO:0007669"/>
    <property type="project" value="UniProtKB-KW"/>
</dbReference>
<proteinExistence type="inferred from homology"/>
<evidence type="ECO:0000256" key="2">
    <source>
        <dbReference type="ARBA" id="ARBA00022642"/>
    </source>
</evidence>
<dbReference type="Proteomes" id="UP000424462">
    <property type="component" value="Chromosome"/>
</dbReference>
<keyword evidence="10" id="KW-1185">Reference proteome</keyword>
<dbReference type="Gene3D" id="3.40.50.850">
    <property type="entry name" value="Isochorismatase-like"/>
    <property type="match status" value="1"/>
</dbReference>
<dbReference type="EC" id="3.5.1.19" evidence="6"/>
<evidence type="ECO:0000256" key="4">
    <source>
        <dbReference type="ARBA" id="ARBA00022801"/>
    </source>
</evidence>
<sequence length="183" mass="20017">MRALVIVDVQNDFCPGGTLATQRGHEVAELIAAYQQEKGAAYSFQVATQDYHVDPGEHFSEEPDFQDSWPPHCVAGTLGAQLHPSIHRRELSAVFRKGAYDAAYSGFEGISDGVSMAEWLEARNITAVDVVGIATDHCVRATALDALNEGFNVRVIRQLCAPVDEERSLATFRELSRAGVTLR</sequence>
<comment type="similarity">
    <text evidence="1">Belongs to the isochorismatase family.</text>
</comment>
<dbReference type="InterPro" id="IPR000868">
    <property type="entry name" value="Isochorismatase-like_dom"/>
</dbReference>
<evidence type="ECO:0000256" key="5">
    <source>
        <dbReference type="ARBA" id="ARBA00037900"/>
    </source>
</evidence>
<dbReference type="PANTHER" id="PTHR11080:SF2">
    <property type="entry name" value="LD05707P"/>
    <property type="match status" value="1"/>
</dbReference>
<evidence type="ECO:0000256" key="7">
    <source>
        <dbReference type="ARBA" id="ARBA00043224"/>
    </source>
</evidence>
<evidence type="ECO:0000313" key="10">
    <source>
        <dbReference type="Proteomes" id="UP000424462"/>
    </source>
</evidence>
<dbReference type="AlphaFoldDB" id="A0A6B8W862"/>
<dbReference type="GO" id="GO:0046872">
    <property type="term" value="F:metal ion binding"/>
    <property type="evidence" value="ECO:0007669"/>
    <property type="project" value="UniProtKB-KW"/>
</dbReference>
<organism evidence="9 10">
    <name type="scientific">Corynebacterium occultum</name>
    <dbReference type="NCBI Taxonomy" id="2675219"/>
    <lineage>
        <taxon>Bacteria</taxon>
        <taxon>Bacillati</taxon>
        <taxon>Actinomycetota</taxon>
        <taxon>Actinomycetes</taxon>
        <taxon>Mycobacteriales</taxon>
        <taxon>Corynebacteriaceae</taxon>
        <taxon>Corynebacterium</taxon>
    </lineage>
</organism>
<dbReference type="RefSeq" id="WP_156231548.1">
    <property type="nucleotide sequence ID" value="NZ_CP046455.1"/>
</dbReference>
<reference evidence="9 10" key="1">
    <citation type="submission" date="2019-11" db="EMBL/GenBank/DDBJ databases">
        <title>Complete genome sequence of Corynebacterium kalinowskii 1959, a novel Corynebacterium species isolated from soil of a small paddock in Vilsendorf, Germany.</title>
        <authorList>
            <person name="Schaffert L."/>
            <person name="Ruwe M."/>
            <person name="Milse J."/>
            <person name="Hanuschka K."/>
            <person name="Ortseifen V."/>
            <person name="Droste J."/>
            <person name="Brandt D."/>
            <person name="Schlueter L."/>
            <person name="Kutter Y."/>
            <person name="Vinke S."/>
            <person name="Viehoefer P."/>
            <person name="Jacob L."/>
            <person name="Luebke N.-C."/>
            <person name="Schulte-Berndt E."/>
            <person name="Hain C."/>
            <person name="Linder M."/>
            <person name="Schmidt P."/>
            <person name="Wollenschlaeger L."/>
            <person name="Luttermann T."/>
            <person name="Thieme E."/>
            <person name="Hassa J."/>
            <person name="Haak M."/>
            <person name="Wittchen M."/>
            <person name="Mentz A."/>
            <person name="Persicke M."/>
            <person name="Busche T."/>
            <person name="Ruckert C."/>
        </authorList>
    </citation>
    <scope>NUCLEOTIDE SEQUENCE [LARGE SCALE GENOMIC DNA]</scope>
    <source>
        <strain evidence="9 10">2039</strain>
    </source>
</reference>
<evidence type="ECO:0000256" key="3">
    <source>
        <dbReference type="ARBA" id="ARBA00022723"/>
    </source>
</evidence>
<dbReference type="PANTHER" id="PTHR11080">
    <property type="entry name" value="PYRAZINAMIDASE/NICOTINAMIDASE"/>
    <property type="match status" value="1"/>
</dbReference>
<dbReference type="KEGG" id="cok:COCCU_11125"/>
<dbReference type="InterPro" id="IPR036380">
    <property type="entry name" value="Isochorismatase-like_sf"/>
</dbReference>
<accession>A0A6B8W862</accession>
<keyword evidence="2" id="KW-0662">Pyridine nucleotide biosynthesis</keyword>
<evidence type="ECO:0000313" key="9">
    <source>
        <dbReference type="EMBL" id="QGU08137.1"/>
    </source>
</evidence>
<dbReference type="GO" id="GO:0008936">
    <property type="term" value="F:nicotinamidase activity"/>
    <property type="evidence" value="ECO:0007669"/>
    <property type="project" value="UniProtKB-EC"/>
</dbReference>
<evidence type="ECO:0000256" key="6">
    <source>
        <dbReference type="ARBA" id="ARBA00039017"/>
    </source>
</evidence>
<name>A0A6B8W862_9CORY</name>
<feature type="domain" description="Isochorismatase-like" evidence="8">
    <location>
        <begin position="3"/>
        <end position="181"/>
    </location>
</feature>
<comment type="pathway">
    <text evidence="5">Cofactor biosynthesis; nicotinate biosynthesis; nicotinate from nicotinamide: step 1/1.</text>
</comment>
<dbReference type="SUPFAM" id="SSF52499">
    <property type="entry name" value="Isochorismatase-like hydrolases"/>
    <property type="match status" value="1"/>
</dbReference>
<dbReference type="Pfam" id="PF00857">
    <property type="entry name" value="Isochorismatase"/>
    <property type="match status" value="1"/>
</dbReference>
<evidence type="ECO:0000256" key="1">
    <source>
        <dbReference type="ARBA" id="ARBA00006336"/>
    </source>
</evidence>
<keyword evidence="4" id="KW-0378">Hydrolase</keyword>
<evidence type="ECO:0000259" key="8">
    <source>
        <dbReference type="Pfam" id="PF00857"/>
    </source>
</evidence>
<protein>
    <recommendedName>
        <fullName evidence="6">nicotinamidase</fullName>
        <ecNumber evidence="6">3.5.1.19</ecNumber>
    </recommendedName>
    <alternativeName>
        <fullName evidence="7">Nicotinamide deamidase</fullName>
    </alternativeName>
</protein>
<dbReference type="EMBL" id="CP046455">
    <property type="protein sequence ID" value="QGU08137.1"/>
    <property type="molecule type" value="Genomic_DNA"/>
</dbReference>
<dbReference type="InterPro" id="IPR052347">
    <property type="entry name" value="Isochorismatase_Nicotinamidase"/>
</dbReference>
<keyword evidence="3" id="KW-0479">Metal-binding</keyword>